<keyword evidence="3" id="KW-1185">Reference proteome</keyword>
<dbReference type="EMBL" id="MU001938">
    <property type="protein sequence ID" value="KAF2793190.1"/>
    <property type="molecule type" value="Genomic_DNA"/>
</dbReference>
<name>A0A6A6X9H1_9PLEO</name>
<evidence type="ECO:0000256" key="1">
    <source>
        <dbReference type="SAM" id="MobiDB-lite"/>
    </source>
</evidence>
<accession>A0A6A6X9H1</accession>
<dbReference type="AlphaFoldDB" id="A0A6A6X9H1"/>
<proteinExistence type="predicted"/>
<dbReference type="Proteomes" id="UP000799757">
    <property type="component" value="Unassembled WGS sequence"/>
</dbReference>
<evidence type="ECO:0000313" key="3">
    <source>
        <dbReference type="Proteomes" id="UP000799757"/>
    </source>
</evidence>
<feature type="region of interest" description="Disordered" evidence="1">
    <location>
        <begin position="41"/>
        <end position="64"/>
    </location>
</feature>
<evidence type="ECO:0000313" key="2">
    <source>
        <dbReference type="EMBL" id="KAF2793190.1"/>
    </source>
</evidence>
<organism evidence="2 3">
    <name type="scientific">Melanomma pulvis-pyrius CBS 109.77</name>
    <dbReference type="NCBI Taxonomy" id="1314802"/>
    <lineage>
        <taxon>Eukaryota</taxon>
        <taxon>Fungi</taxon>
        <taxon>Dikarya</taxon>
        <taxon>Ascomycota</taxon>
        <taxon>Pezizomycotina</taxon>
        <taxon>Dothideomycetes</taxon>
        <taxon>Pleosporomycetidae</taxon>
        <taxon>Pleosporales</taxon>
        <taxon>Melanommataceae</taxon>
        <taxon>Melanomma</taxon>
    </lineage>
</organism>
<gene>
    <name evidence="2" type="ORF">K505DRAFT_362206</name>
</gene>
<sequence length="344" mass="39534">MSALPTPKPGTSILPQHDNMDEIATSAVESVTPAKYQLRVDLDEREGSKRPQQDSQVSSSTSSTAVFRLDPTRACFLDLPGELRNKIYDLVVTNKNGYYMHTGIGFDPKTKKFIHENSWWETWMFRKENIWPKRTFSPEFLKPSKVLATCKLHPSITQVISALGLTNRVVRREARTYFYGTAFWNLHCTPEAALFPYSRFLELIKADGRSTISNMYINDFENPAENPAHLASFLHLLSECQNLRCLAFCCREWLVHKQDLIDYIFYPARLPAINVSQLAEGFPRIEKLECVAFDLYCMFFGADEFLPKTAAECLQVLVDEVRKELTKALRKHCRNVKVYVTLEV</sequence>
<feature type="compositionally biased region" description="Basic and acidic residues" evidence="1">
    <location>
        <begin position="41"/>
        <end position="52"/>
    </location>
</feature>
<dbReference type="OrthoDB" id="3688508at2759"/>
<reference evidence="2" key="1">
    <citation type="journal article" date="2020" name="Stud. Mycol.">
        <title>101 Dothideomycetes genomes: a test case for predicting lifestyles and emergence of pathogens.</title>
        <authorList>
            <person name="Haridas S."/>
            <person name="Albert R."/>
            <person name="Binder M."/>
            <person name="Bloem J."/>
            <person name="Labutti K."/>
            <person name="Salamov A."/>
            <person name="Andreopoulos B."/>
            <person name="Baker S."/>
            <person name="Barry K."/>
            <person name="Bills G."/>
            <person name="Bluhm B."/>
            <person name="Cannon C."/>
            <person name="Castanera R."/>
            <person name="Culley D."/>
            <person name="Daum C."/>
            <person name="Ezra D."/>
            <person name="Gonzalez J."/>
            <person name="Henrissat B."/>
            <person name="Kuo A."/>
            <person name="Liang C."/>
            <person name="Lipzen A."/>
            <person name="Lutzoni F."/>
            <person name="Magnuson J."/>
            <person name="Mondo S."/>
            <person name="Nolan M."/>
            <person name="Ohm R."/>
            <person name="Pangilinan J."/>
            <person name="Park H.-J."/>
            <person name="Ramirez L."/>
            <person name="Alfaro M."/>
            <person name="Sun H."/>
            <person name="Tritt A."/>
            <person name="Yoshinaga Y."/>
            <person name="Zwiers L.-H."/>
            <person name="Turgeon B."/>
            <person name="Goodwin S."/>
            <person name="Spatafora J."/>
            <person name="Crous P."/>
            <person name="Grigoriev I."/>
        </authorList>
    </citation>
    <scope>NUCLEOTIDE SEQUENCE</scope>
    <source>
        <strain evidence="2">CBS 109.77</strain>
    </source>
</reference>
<protein>
    <submittedName>
        <fullName evidence="2">Uncharacterized protein</fullName>
    </submittedName>
</protein>